<reference evidence="3" key="1">
    <citation type="journal article" date="2010" name="Nature">
        <title>The Amphimedon queenslandica genome and the evolution of animal complexity.</title>
        <authorList>
            <person name="Srivastava M."/>
            <person name="Simakov O."/>
            <person name="Chapman J."/>
            <person name="Fahey B."/>
            <person name="Gauthier M.E."/>
            <person name="Mitros T."/>
            <person name="Richards G.S."/>
            <person name="Conaco C."/>
            <person name="Dacre M."/>
            <person name="Hellsten U."/>
            <person name="Larroux C."/>
            <person name="Putnam N.H."/>
            <person name="Stanke M."/>
            <person name="Adamska M."/>
            <person name="Darling A."/>
            <person name="Degnan S.M."/>
            <person name="Oakley T.H."/>
            <person name="Plachetzki D.C."/>
            <person name="Zhai Y."/>
            <person name="Adamski M."/>
            <person name="Calcino A."/>
            <person name="Cummins S.F."/>
            <person name="Goodstein D.M."/>
            <person name="Harris C."/>
            <person name="Jackson D.J."/>
            <person name="Leys S.P."/>
            <person name="Shu S."/>
            <person name="Woodcroft B.J."/>
            <person name="Vervoort M."/>
            <person name="Kosik K.S."/>
            <person name="Manning G."/>
            <person name="Degnan B.M."/>
            <person name="Rokhsar D.S."/>
        </authorList>
    </citation>
    <scope>NUCLEOTIDE SEQUENCE [LARGE SCALE GENOMIC DNA]</scope>
</reference>
<evidence type="ECO:0000313" key="2">
    <source>
        <dbReference type="EnsemblMetazoa" id="Aqu2.1.42784_001"/>
    </source>
</evidence>
<dbReference type="Proteomes" id="UP000007879">
    <property type="component" value="Unassembled WGS sequence"/>
</dbReference>
<feature type="signal peptide" evidence="1">
    <location>
        <begin position="1"/>
        <end position="15"/>
    </location>
</feature>
<keyword evidence="3" id="KW-1185">Reference proteome</keyword>
<dbReference type="EnsemblMetazoa" id="XM_003382971.3">
    <property type="protein sequence ID" value="XP_003383019.1"/>
    <property type="gene ID" value="LOC100636059"/>
</dbReference>
<feature type="chain" id="PRO_5013095592" description="PLAT domain-containing protein" evidence="1">
    <location>
        <begin position="16"/>
        <end position="223"/>
    </location>
</feature>
<gene>
    <name evidence="2" type="primary">100636059</name>
</gene>
<accession>A0A1X7VSC6</accession>
<dbReference type="EnsemblMetazoa" id="Aqu2.1.42784_001">
    <property type="protein sequence ID" value="Aqu2.1.42784_001"/>
    <property type="gene ID" value="Aqu2.1.42784"/>
</dbReference>
<sequence>MKTFIFLTLFCLALAQTPPEITESFLARFRFQYNSTSAKMTVDGEGTWVRSGDVNAEEMELDVKVNIEGDNVTHHVRSVNLTLYGARDSEEYYVIEVDGKKGQCLDALLAWPHELPHIWDWLKVAKNNGTRKIGIYELQVWIAADTGNYLAVYLEKDNTPYILEIIQGGNFTRFTFMDFRQEQPHDNHSFRVPDECRGEVIADGQTDKIPSIFSEWFQFVFWK</sequence>
<dbReference type="InParanoid" id="A0A1X7VSC6"/>
<evidence type="ECO:0000256" key="1">
    <source>
        <dbReference type="SAM" id="SignalP"/>
    </source>
</evidence>
<name>A0A1X7VSC6_AMPQE</name>
<organism evidence="2">
    <name type="scientific">Amphimedon queenslandica</name>
    <name type="common">Sponge</name>
    <dbReference type="NCBI Taxonomy" id="400682"/>
    <lineage>
        <taxon>Eukaryota</taxon>
        <taxon>Metazoa</taxon>
        <taxon>Porifera</taxon>
        <taxon>Demospongiae</taxon>
        <taxon>Heteroscleromorpha</taxon>
        <taxon>Haplosclerida</taxon>
        <taxon>Niphatidae</taxon>
        <taxon>Amphimedon</taxon>
    </lineage>
</organism>
<proteinExistence type="predicted"/>
<dbReference type="AlphaFoldDB" id="A0A1X7VSC6"/>
<reference evidence="2" key="2">
    <citation type="submission" date="2017-05" db="UniProtKB">
        <authorList>
            <consortium name="EnsemblMetazoa"/>
        </authorList>
    </citation>
    <scope>IDENTIFICATION</scope>
</reference>
<dbReference type="KEGG" id="aqu:100636059"/>
<keyword evidence="1" id="KW-0732">Signal</keyword>
<protein>
    <recommendedName>
        <fullName evidence="4">PLAT domain-containing protein</fullName>
    </recommendedName>
</protein>
<evidence type="ECO:0008006" key="4">
    <source>
        <dbReference type="Google" id="ProtNLM"/>
    </source>
</evidence>
<evidence type="ECO:0000313" key="3">
    <source>
        <dbReference type="Proteomes" id="UP000007879"/>
    </source>
</evidence>